<proteinExistence type="predicted"/>
<protein>
    <submittedName>
        <fullName evidence="3">Histidine kinase-like ATPase domain-containing protein</fullName>
    </submittedName>
</protein>
<keyword evidence="3" id="KW-0808">Transferase</keyword>
<sequence length="152" mass="16387">MSHARATAPSPGPRHLAFSDIEWHEGHERVTAGIDFVRRAVSEWQVGRETLGGDEEQAVDVLLVAAELLSNAERHGGGATAIDLEPRSGVLRLTVTDASPLPPRPVRPHRPERTGGHGLHIIDCLSAAWGWVSCRSGKAVWAELSADSLQAR</sequence>
<dbReference type="PANTHER" id="PTHR35526">
    <property type="entry name" value="ANTI-SIGMA-F FACTOR RSBW-RELATED"/>
    <property type="match status" value="1"/>
</dbReference>
<dbReference type="SUPFAM" id="SSF55874">
    <property type="entry name" value="ATPase domain of HSP90 chaperone/DNA topoisomerase II/histidine kinase"/>
    <property type="match status" value="1"/>
</dbReference>
<dbReference type="GO" id="GO:0004674">
    <property type="term" value="F:protein serine/threonine kinase activity"/>
    <property type="evidence" value="ECO:0007669"/>
    <property type="project" value="UniProtKB-KW"/>
</dbReference>
<dbReference type="OrthoDB" id="3479886at2"/>
<dbReference type="Pfam" id="PF13581">
    <property type="entry name" value="HATPase_c_2"/>
    <property type="match status" value="1"/>
</dbReference>
<evidence type="ECO:0000313" key="3">
    <source>
        <dbReference type="EMBL" id="SEM17978.1"/>
    </source>
</evidence>
<dbReference type="RefSeq" id="WP_052438646.1">
    <property type="nucleotide sequence ID" value="NZ_BBPN01000011.1"/>
</dbReference>
<keyword evidence="4" id="KW-1185">Reference proteome</keyword>
<evidence type="ECO:0000313" key="4">
    <source>
        <dbReference type="Proteomes" id="UP000183015"/>
    </source>
</evidence>
<keyword evidence="3" id="KW-0418">Kinase</keyword>
<dbReference type="PANTHER" id="PTHR35526:SF3">
    <property type="entry name" value="ANTI-SIGMA-F FACTOR RSBW"/>
    <property type="match status" value="1"/>
</dbReference>
<gene>
    <name evidence="3" type="ORF">SAMN05414137_1207</name>
</gene>
<dbReference type="InterPro" id="IPR036890">
    <property type="entry name" value="HATPase_C_sf"/>
</dbReference>
<dbReference type="CDD" id="cd16936">
    <property type="entry name" value="HATPase_RsbW-like"/>
    <property type="match status" value="1"/>
</dbReference>
<reference evidence="4" key="1">
    <citation type="submission" date="2016-10" db="EMBL/GenBank/DDBJ databases">
        <authorList>
            <person name="Varghese N."/>
        </authorList>
    </citation>
    <scope>NUCLEOTIDE SEQUENCE [LARGE SCALE GENOMIC DNA]</scope>
    <source>
        <strain evidence="4">DSM 45096 / BCRC 16803 / CGMCC 4.1857 / CIP 109030 / JCM 12277 / KCTC 19219 / NBRC 100920 / 33214</strain>
    </source>
</reference>
<dbReference type="Gene3D" id="3.30.565.10">
    <property type="entry name" value="Histidine kinase-like ATPase, C-terminal domain"/>
    <property type="match status" value="1"/>
</dbReference>
<dbReference type="AlphaFoldDB" id="A0A1H7WAE6"/>
<dbReference type="InterPro" id="IPR050267">
    <property type="entry name" value="Anti-sigma-factor_SerPK"/>
</dbReference>
<dbReference type="EMBL" id="FOAZ01000020">
    <property type="protein sequence ID" value="SEM17978.1"/>
    <property type="molecule type" value="Genomic_DNA"/>
</dbReference>
<dbReference type="eggNOG" id="COG4585">
    <property type="taxonomic scope" value="Bacteria"/>
</dbReference>
<name>A0A1H7WAE6_STRJI</name>
<keyword evidence="1" id="KW-0723">Serine/threonine-protein kinase</keyword>
<accession>A0A1H7WAE6</accession>
<dbReference type="STRING" id="235985.SAMN05414137_1207"/>
<evidence type="ECO:0000259" key="2">
    <source>
        <dbReference type="Pfam" id="PF13581"/>
    </source>
</evidence>
<dbReference type="Proteomes" id="UP000183015">
    <property type="component" value="Unassembled WGS sequence"/>
</dbReference>
<dbReference type="InterPro" id="IPR003594">
    <property type="entry name" value="HATPase_dom"/>
</dbReference>
<organism evidence="3 4">
    <name type="scientific">Streptacidiphilus jiangxiensis</name>
    <dbReference type="NCBI Taxonomy" id="235985"/>
    <lineage>
        <taxon>Bacteria</taxon>
        <taxon>Bacillati</taxon>
        <taxon>Actinomycetota</taxon>
        <taxon>Actinomycetes</taxon>
        <taxon>Kitasatosporales</taxon>
        <taxon>Streptomycetaceae</taxon>
        <taxon>Streptacidiphilus</taxon>
    </lineage>
</organism>
<feature type="domain" description="Histidine kinase/HSP90-like ATPase" evidence="2">
    <location>
        <begin position="37"/>
        <end position="127"/>
    </location>
</feature>
<evidence type="ECO:0000256" key="1">
    <source>
        <dbReference type="ARBA" id="ARBA00022527"/>
    </source>
</evidence>